<proteinExistence type="predicted"/>
<dbReference type="RefSeq" id="WP_209381487.1">
    <property type="nucleotide sequence ID" value="NZ_JAGIZB010000028.1"/>
</dbReference>
<dbReference type="Proteomes" id="UP000681594">
    <property type="component" value="Unassembled WGS sequence"/>
</dbReference>
<evidence type="ECO:0000313" key="1">
    <source>
        <dbReference type="EMBL" id="MBP0447218.1"/>
    </source>
</evidence>
<dbReference type="EMBL" id="JAGIZB010000028">
    <property type="protein sequence ID" value="MBP0447218.1"/>
    <property type="molecule type" value="Genomic_DNA"/>
</dbReference>
<name>A0ABS4AL46_9PROT</name>
<reference evidence="1 2" key="1">
    <citation type="submission" date="2021-03" db="EMBL/GenBank/DDBJ databases">
        <authorList>
            <person name="So Y."/>
        </authorList>
    </citation>
    <scope>NUCLEOTIDE SEQUENCE [LARGE SCALE GENOMIC DNA]</scope>
    <source>
        <strain evidence="1 2">SSH11</strain>
    </source>
</reference>
<evidence type="ECO:0000313" key="2">
    <source>
        <dbReference type="Proteomes" id="UP000681594"/>
    </source>
</evidence>
<organism evidence="1 2">
    <name type="scientific">Pararoseomonas baculiformis</name>
    <dbReference type="NCBI Taxonomy" id="2820812"/>
    <lineage>
        <taxon>Bacteria</taxon>
        <taxon>Pseudomonadati</taxon>
        <taxon>Pseudomonadota</taxon>
        <taxon>Alphaproteobacteria</taxon>
        <taxon>Acetobacterales</taxon>
        <taxon>Acetobacteraceae</taxon>
        <taxon>Pararoseomonas</taxon>
    </lineage>
</organism>
<keyword evidence="2" id="KW-1185">Reference proteome</keyword>
<sequence length="88" mass="9832">MADLTTTDTPVHAVNQHAKRIRKVRRTEGIVDADAELGLAVVKLLQANPAITRDMLVRRFTRQRDNSEEGSLDRQEAEAVLVRLETGP</sequence>
<comment type="caution">
    <text evidence="1">The sequence shown here is derived from an EMBL/GenBank/DDBJ whole genome shotgun (WGS) entry which is preliminary data.</text>
</comment>
<accession>A0ABS4AL46</accession>
<protein>
    <submittedName>
        <fullName evidence="1">Uncharacterized protein</fullName>
    </submittedName>
</protein>
<gene>
    <name evidence="1" type="ORF">J8J14_20805</name>
</gene>